<feature type="compositionally biased region" description="Acidic residues" evidence="1">
    <location>
        <begin position="1"/>
        <end position="12"/>
    </location>
</feature>
<feature type="compositionally biased region" description="Basic and acidic residues" evidence="1">
    <location>
        <begin position="17"/>
        <end position="27"/>
    </location>
</feature>
<evidence type="ECO:0000313" key="4">
    <source>
        <dbReference type="WBParaSite" id="TCLT_0000657201-mRNA-1"/>
    </source>
</evidence>
<reference evidence="2 3" key="2">
    <citation type="submission" date="2018-11" db="EMBL/GenBank/DDBJ databases">
        <authorList>
            <consortium name="Pathogen Informatics"/>
        </authorList>
    </citation>
    <scope>NUCLEOTIDE SEQUENCE [LARGE SCALE GENOMIC DNA]</scope>
</reference>
<gene>
    <name evidence="2" type="ORF">TCLT_LOCUS6561</name>
</gene>
<dbReference type="Proteomes" id="UP000276776">
    <property type="component" value="Unassembled WGS sequence"/>
</dbReference>
<evidence type="ECO:0000256" key="1">
    <source>
        <dbReference type="SAM" id="MobiDB-lite"/>
    </source>
</evidence>
<evidence type="ECO:0000313" key="2">
    <source>
        <dbReference type="EMBL" id="VDN03922.1"/>
    </source>
</evidence>
<dbReference type="AlphaFoldDB" id="A0A0N5D159"/>
<protein>
    <submittedName>
        <fullName evidence="2 4">Uncharacterized protein</fullName>
    </submittedName>
</protein>
<feature type="region of interest" description="Disordered" evidence="1">
    <location>
        <begin position="1"/>
        <end position="42"/>
    </location>
</feature>
<accession>A0A0N5D159</accession>
<dbReference type="EMBL" id="UYYF01004426">
    <property type="protein sequence ID" value="VDN03922.1"/>
    <property type="molecule type" value="Genomic_DNA"/>
</dbReference>
<organism evidence="4">
    <name type="scientific">Thelazia callipaeda</name>
    <name type="common">Oriental eyeworm</name>
    <name type="synonym">Parasitic nematode</name>
    <dbReference type="NCBI Taxonomy" id="103827"/>
    <lineage>
        <taxon>Eukaryota</taxon>
        <taxon>Metazoa</taxon>
        <taxon>Ecdysozoa</taxon>
        <taxon>Nematoda</taxon>
        <taxon>Chromadorea</taxon>
        <taxon>Rhabditida</taxon>
        <taxon>Spirurina</taxon>
        <taxon>Spiruromorpha</taxon>
        <taxon>Thelazioidea</taxon>
        <taxon>Thelaziidae</taxon>
        <taxon>Thelazia</taxon>
    </lineage>
</organism>
<dbReference type="OrthoDB" id="755951at2759"/>
<dbReference type="STRING" id="103827.A0A0N5D159"/>
<keyword evidence="3" id="KW-1185">Reference proteome</keyword>
<dbReference type="WBParaSite" id="TCLT_0000657201-mRNA-1">
    <property type="protein sequence ID" value="TCLT_0000657201-mRNA-1"/>
    <property type="gene ID" value="TCLT_0000657201"/>
</dbReference>
<name>A0A0N5D159_THECL</name>
<evidence type="ECO:0000313" key="3">
    <source>
        <dbReference type="Proteomes" id="UP000276776"/>
    </source>
</evidence>
<reference evidence="4" key="1">
    <citation type="submission" date="2017-02" db="UniProtKB">
        <authorList>
            <consortium name="WormBaseParasite"/>
        </authorList>
    </citation>
    <scope>IDENTIFICATION</scope>
</reference>
<sequence length="145" mass="17077">MIDDSSDSDDDFGPSQHKQDMQLEKLENQPFHRRTRKEPQKFNENQLKSNLLHLLKSLDYDIDENAEIEDAGLLTILEYCLENSTACYLCFEKFINALGYNTVHFWRYAVPYIYDSDLTYGTKFRDSLLFSLTLFDVSNARNKLR</sequence>
<proteinExistence type="predicted"/>